<dbReference type="Proteomes" id="UP000254236">
    <property type="component" value="Chromosome"/>
</dbReference>
<dbReference type="CDD" id="cd06261">
    <property type="entry name" value="TM_PBP2"/>
    <property type="match status" value="1"/>
</dbReference>
<sequence>MNESGAQSPFALALQWLADPSRWTGAAGIPARTAEHLGYTVLGVAVAALIAIPLGLYVGHTGRFKSLAVAAAGMARALPTLGLVTLFALLIGIGLTAPLLSFVILAVPSLLAGAYSAVEAADPATVDAARAQGMTEWQILTRVEIPLGMPLLVGGFRGATVQVVSTAMLAAYVGNGGLGRYIFQGLGSQDYPQMIAGSLLVIALALVLDLALLLIQRLTAPRGVIAA</sequence>
<evidence type="ECO:0000256" key="4">
    <source>
        <dbReference type="ARBA" id="ARBA00022989"/>
    </source>
</evidence>
<keyword evidence="4 6" id="KW-1133">Transmembrane helix</keyword>
<name>A0A345YR41_9MICO</name>
<dbReference type="InterPro" id="IPR000515">
    <property type="entry name" value="MetI-like"/>
</dbReference>
<evidence type="ECO:0000313" key="8">
    <source>
        <dbReference type="EMBL" id="AXK46393.1"/>
    </source>
</evidence>
<evidence type="ECO:0000256" key="6">
    <source>
        <dbReference type="RuleBase" id="RU363032"/>
    </source>
</evidence>
<evidence type="ECO:0000256" key="3">
    <source>
        <dbReference type="ARBA" id="ARBA00022692"/>
    </source>
</evidence>
<dbReference type="Proteomes" id="UP000282185">
    <property type="component" value="Unassembled WGS sequence"/>
</dbReference>
<evidence type="ECO:0000256" key="2">
    <source>
        <dbReference type="ARBA" id="ARBA00022448"/>
    </source>
</evidence>
<dbReference type="KEGG" id="bsau:DWV08_12750"/>
<dbReference type="EMBL" id="QSWH01000002">
    <property type="protein sequence ID" value="RRR24134.1"/>
    <property type="molecule type" value="Genomic_DNA"/>
</dbReference>
<dbReference type="PANTHER" id="PTHR30177:SF33">
    <property type="entry name" value="POSSIBLE OSMOPROTECTANT (GLYCINE BETAINE_CARNITINE_CHOLINE_L-PROLINE) TRANSPORT INTEGRAL MEMBRANE PROTEIN ABC TRANSPORTER PROZ"/>
    <property type="match status" value="1"/>
</dbReference>
<comment type="similarity">
    <text evidence="6">Belongs to the binding-protein-dependent transport system permease family.</text>
</comment>
<accession>A0A345YR41</accession>
<dbReference type="PROSITE" id="PS50928">
    <property type="entry name" value="ABC_TM1"/>
    <property type="match status" value="1"/>
</dbReference>
<dbReference type="InterPro" id="IPR035906">
    <property type="entry name" value="MetI-like_sf"/>
</dbReference>
<feature type="transmembrane region" description="Helical" evidence="6">
    <location>
        <begin position="80"/>
        <end position="107"/>
    </location>
</feature>
<dbReference type="GO" id="GO:0031460">
    <property type="term" value="P:glycine betaine transport"/>
    <property type="evidence" value="ECO:0007669"/>
    <property type="project" value="TreeGrafter"/>
</dbReference>
<dbReference type="PANTHER" id="PTHR30177">
    <property type="entry name" value="GLYCINE BETAINE/L-PROLINE TRANSPORT SYSTEM PERMEASE PROTEIN PROW"/>
    <property type="match status" value="1"/>
</dbReference>
<dbReference type="AlphaFoldDB" id="A0A345YR41"/>
<keyword evidence="5 6" id="KW-0472">Membrane</keyword>
<evidence type="ECO:0000313" key="9">
    <source>
        <dbReference type="EMBL" id="RRR24134.1"/>
    </source>
</evidence>
<keyword evidence="10" id="KW-1185">Reference proteome</keyword>
<evidence type="ECO:0000313" key="10">
    <source>
        <dbReference type="Proteomes" id="UP000254236"/>
    </source>
</evidence>
<dbReference type="SUPFAM" id="SSF161098">
    <property type="entry name" value="MetI-like"/>
    <property type="match status" value="1"/>
</dbReference>
<dbReference type="GO" id="GO:0055085">
    <property type="term" value="P:transmembrane transport"/>
    <property type="evidence" value="ECO:0007669"/>
    <property type="project" value="InterPro"/>
</dbReference>
<keyword evidence="3 6" id="KW-0812">Transmembrane</keyword>
<feature type="domain" description="ABC transmembrane type-1" evidence="7">
    <location>
        <begin position="37"/>
        <end position="212"/>
    </location>
</feature>
<dbReference type="InterPro" id="IPR051204">
    <property type="entry name" value="ABC_transp_perm/SBD"/>
</dbReference>
<dbReference type="GO" id="GO:0005886">
    <property type="term" value="C:plasma membrane"/>
    <property type="evidence" value="ECO:0007669"/>
    <property type="project" value="UniProtKB-SubCell"/>
</dbReference>
<dbReference type="Pfam" id="PF00528">
    <property type="entry name" value="BPD_transp_1"/>
    <property type="match status" value="1"/>
</dbReference>
<comment type="subcellular location">
    <subcellularLocation>
        <location evidence="6">Cell membrane</location>
        <topology evidence="6">Multi-pass membrane protein</topology>
    </subcellularLocation>
    <subcellularLocation>
        <location evidence="1">Membrane</location>
        <topology evidence="1">Multi-pass membrane protein</topology>
    </subcellularLocation>
</comment>
<dbReference type="OrthoDB" id="5244012at2"/>
<evidence type="ECO:0000313" key="11">
    <source>
        <dbReference type="Proteomes" id="UP000282185"/>
    </source>
</evidence>
<dbReference type="RefSeq" id="WP_115414143.1">
    <property type="nucleotide sequence ID" value="NZ_CP031356.1"/>
</dbReference>
<protein>
    <submittedName>
        <fullName evidence="9">ABC transporter permease</fullName>
    </submittedName>
</protein>
<gene>
    <name evidence="8" type="ORF">DWV08_12750</name>
    <name evidence="9" type="ORF">DXU92_04500</name>
</gene>
<evidence type="ECO:0000256" key="5">
    <source>
        <dbReference type="ARBA" id="ARBA00023136"/>
    </source>
</evidence>
<organism evidence="9 11">
    <name type="scientific">Brachybacterium saurashtrense</name>
    <dbReference type="NCBI Taxonomy" id="556288"/>
    <lineage>
        <taxon>Bacteria</taxon>
        <taxon>Bacillati</taxon>
        <taxon>Actinomycetota</taxon>
        <taxon>Actinomycetes</taxon>
        <taxon>Micrococcales</taxon>
        <taxon>Dermabacteraceae</taxon>
        <taxon>Brachybacterium</taxon>
    </lineage>
</organism>
<reference evidence="8 10" key="1">
    <citation type="submission" date="2018-07" db="EMBL/GenBank/DDBJ databases">
        <title>Brachybacterium saurashtrense DSM 23186 genome sequence.</title>
        <authorList>
            <person name="Guo L."/>
        </authorList>
    </citation>
    <scope>NUCLEOTIDE SEQUENCE [LARGE SCALE GENOMIC DNA]</scope>
    <source>
        <strain evidence="8 10">DSM 23186</strain>
    </source>
</reference>
<dbReference type="Gene3D" id="1.10.3720.10">
    <property type="entry name" value="MetI-like"/>
    <property type="match status" value="1"/>
</dbReference>
<keyword evidence="2 6" id="KW-0813">Transport</keyword>
<evidence type="ECO:0000259" key="7">
    <source>
        <dbReference type="PROSITE" id="PS50928"/>
    </source>
</evidence>
<evidence type="ECO:0000256" key="1">
    <source>
        <dbReference type="ARBA" id="ARBA00004141"/>
    </source>
</evidence>
<feature type="transmembrane region" description="Helical" evidence="6">
    <location>
        <begin position="194"/>
        <end position="215"/>
    </location>
</feature>
<reference evidence="9 11" key="2">
    <citation type="submission" date="2018-08" db="EMBL/GenBank/DDBJ databases">
        <title>Brachybacterium saurashtrense DSM 23186.</title>
        <authorList>
            <person name="Li Y."/>
        </authorList>
    </citation>
    <scope>NUCLEOTIDE SEQUENCE [LARGE SCALE GENOMIC DNA]</scope>
    <source>
        <strain evidence="9 11">DSM 23186</strain>
    </source>
</reference>
<dbReference type="EMBL" id="CP031356">
    <property type="protein sequence ID" value="AXK46393.1"/>
    <property type="molecule type" value="Genomic_DNA"/>
</dbReference>
<proteinExistence type="inferred from homology"/>
<feature type="transmembrane region" description="Helical" evidence="6">
    <location>
        <begin position="36"/>
        <end position="59"/>
    </location>
</feature>